<feature type="domain" description="Exonuclease" evidence="1">
    <location>
        <begin position="30"/>
        <end position="203"/>
    </location>
</feature>
<reference evidence="2 3" key="1">
    <citation type="submission" date="2019-05" db="EMBL/GenBank/DDBJ databases">
        <title>Arcobacter cibarius and Arcobacter thereius providing challenges in identification an antibiotic susceptibility and Quinolone resistance.</title>
        <authorList>
            <person name="Busch A."/>
            <person name="Hanel I."/>
            <person name="Hotzel H."/>
            <person name="Tomaso H."/>
        </authorList>
    </citation>
    <scope>NUCLEOTIDE SEQUENCE [LARGE SCALE GENOMIC DNA]</scope>
    <source>
        <strain evidence="2 3">16CS0831-2</strain>
    </source>
</reference>
<protein>
    <submittedName>
        <fullName evidence="2">3'-5' exonuclease</fullName>
    </submittedName>
</protein>
<dbReference type="SUPFAM" id="SSF53098">
    <property type="entry name" value="Ribonuclease H-like"/>
    <property type="match status" value="1"/>
</dbReference>
<evidence type="ECO:0000313" key="3">
    <source>
        <dbReference type="Proteomes" id="UP000305417"/>
    </source>
</evidence>
<keyword evidence="2" id="KW-0540">Nuclease</keyword>
<dbReference type="Proteomes" id="UP000305417">
    <property type="component" value="Unassembled WGS sequence"/>
</dbReference>
<dbReference type="Gene3D" id="3.30.420.10">
    <property type="entry name" value="Ribonuclease H-like superfamily/Ribonuclease H"/>
    <property type="match status" value="1"/>
</dbReference>
<evidence type="ECO:0000313" key="2">
    <source>
        <dbReference type="EMBL" id="TLS97095.1"/>
    </source>
</evidence>
<evidence type="ECO:0000259" key="1">
    <source>
        <dbReference type="SMART" id="SM00479"/>
    </source>
</evidence>
<dbReference type="CDD" id="cd06127">
    <property type="entry name" value="DEDDh"/>
    <property type="match status" value="1"/>
</dbReference>
<keyword evidence="2" id="KW-0269">Exonuclease</keyword>
<dbReference type="SMART" id="SM00479">
    <property type="entry name" value="EXOIII"/>
    <property type="match status" value="1"/>
</dbReference>
<dbReference type="PANTHER" id="PTHR30231">
    <property type="entry name" value="DNA POLYMERASE III SUBUNIT EPSILON"/>
    <property type="match status" value="1"/>
</dbReference>
<dbReference type="RefSeq" id="WP_138109019.1">
    <property type="nucleotide sequence ID" value="NZ_CP043857.1"/>
</dbReference>
<dbReference type="InterPro" id="IPR012337">
    <property type="entry name" value="RNaseH-like_sf"/>
</dbReference>
<dbReference type="InterPro" id="IPR036397">
    <property type="entry name" value="RNaseH_sf"/>
</dbReference>
<dbReference type="GO" id="GO:0004527">
    <property type="term" value="F:exonuclease activity"/>
    <property type="evidence" value="ECO:0007669"/>
    <property type="project" value="UniProtKB-KW"/>
</dbReference>
<keyword evidence="3" id="KW-1185">Reference proteome</keyword>
<dbReference type="InterPro" id="IPR013520">
    <property type="entry name" value="Ribonucl_H"/>
</dbReference>
<dbReference type="NCBIfam" id="NF006601">
    <property type="entry name" value="PRK09145.1"/>
    <property type="match status" value="1"/>
</dbReference>
<accession>A0ABY2V582</accession>
<proteinExistence type="predicted"/>
<comment type="caution">
    <text evidence="2">The sequence shown here is derived from an EMBL/GenBank/DDBJ whole genome shotgun (WGS) entry which is preliminary data.</text>
</comment>
<dbReference type="EMBL" id="VBUC01000024">
    <property type="protein sequence ID" value="TLS97095.1"/>
    <property type="molecule type" value="Genomic_DNA"/>
</dbReference>
<name>A0ABY2V582_9BACT</name>
<keyword evidence="2" id="KW-0378">Hydrolase</keyword>
<dbReference type="PANTHER" id="PTHR30231:SF7">
    <property type="entry name" value="BLR4117 PROTEIN"/>
    <property type="match status" value="1"/>
</dbReference>
<gene>
    <name evidence="2" type="ORF">FE247_08900</name>
</gene>
<organism evidence="2 3">
    <name type="scientific">Aliarcobacter cibarius</name>
    <dbReference type="NCBI Taxonomy" id="255507"/>
    <lineage>
        <taxon>Bacteria</taxon>
        <taxon>Pseudomonadati</taxon>
        <taxon>Campylobacterota</taxon>
        <taxon>Epsilonproteobacteria</taxon>
        <taxon>Campylobacterales</taxon>
        <taxon>Arcobacteraceae</taxon>
        <taxon>Aliarcobacter</taxon>
    </lineage>
</organism>
<dbReference type="Pfam" id="PF00929">
    <property type="entry name" value="RNase_T"/>
    <property type="match status" value="1"/>
</dbReference>
<sequence length="203" mass="23753">MFRSIKNYFNKKNLKDEKYSFLFDEPIKNEYICFDCETTGLDPEIDDIVSIGAVLIKDNTIISSKRFIKYVKPKSCNLSEKSIKVHHIRECDLEDAFEIEEVILEFLNFIGNRTLVGYFLDFDLKMVNKYIKPQIGITLPNKTIEVSELYHDFKIELIPQGFIDLRFNTILQELELPSFSTHDAFNDALMTAMIFIKLKNIVK</sequence>